<keyword evidence="2 3" id="KW-0808">Transferase</keyword>
<evidence type="ECO:0000256" key="1">
    <source>
        <dbReference type="ARBA" id="ARBA00022676"/>
    </source>
</evidence>
<dbReference type="GO" id="GO:0016758">
    <property type="term" value="F:hexosyltransferase activity"/>
    <property type="evidence" value="ECO:0007669"/>
    <property type="project" value="TreeGrafter"/>
</dbReference>
<sequence>MNRVDVLGVGFDPVDLDGAVGSIVALARDPGPHLVVTANVEMVMQARLAPDLREILHRAALVVADGVGVVWGARQLGRSLPGRVPGIDLAGRLCDEALRRGWRVCLVGGAPGVADAAAANLRLRHPGIDVRRALPGYFGPEDDPAVVRAVRDAAPTLLLAGLGSPRQERWLHRHLASLGAPVAIGVGGTLDVWAGRARRAPRIMRTLGLEWCYRLIRQPGRLGRQMAIPRFMAAVWLDRWRPRPR</sequence>
<dbReference type="EMBL" id="VBAO01000177">
    <property type="protein sequence ID" value="TMI81287.1"/>
    <property type="molecule type" value="Genomic_DNA"/>
</dbReference>
<accession>A0A537JCL3</accession>
<dbReference type="CDD" id="cd06533">
    <property type="entry name" value="Glyco_transf_WecG_TagA"/>
    <property type="match status" value="1"/>
</dbReference>
<name>A0A537JCL3_9BACT</name>
<reference evidence="3 4" key="1">
    <citation type="journal article" date="2019" name="Nat. Microbiol.">
        <title>Mediterranean grassland soil C-N compound turnover is dependent on rainfall and depth, and is mediated by genomically divergent microorganisms.</title>
        <authorList>
            <person name="Diamond S."/>
            <person name="Andeer P.F."/>
            <person name="Li Z."/>
            <person name="Crits-Christoph A."/>
            <person name="Burstein D."/>
            <person name="Anantharaman K."/>
            <person name="Lane K.R."/>
            <person name="Thomas B.C."/>
            <person name="Pan C."/>
            <person name="Northen T.R."/>
            <person name="Banfield J.F."/>
        </authorList>
    </citation>
    <scope>NUCLEOTIDE SEQUENCE [LARGE SCALE GENOMIC DNA]</scope>
    <source>
        <strain evidence="3">NP_7</strain>
    </source>
</reference>
<dbReference type="AlphaFoldDB" id="A0A537JCL3"/>
<gene>
    <name evidence="3" type="ORF">E6H04_07125</name>
</gene>
<evidence type="ECO:0000256" key="2">
    <source>
        <dbReference type="ARBA" id="ARBA00022679"/>
    </source>
</evidence>
<comment type="caution">
    <text evidence="3">The sequence shown here is derived from an EMBL/GenBank/DDBJ whole genome shotgun (WGS) entry which is preliminary data.</text>
</comment>
<dbReference type="InterPro" id="IPR004629">
    <property type="entry name" value="WecG_TagA_CpsF"/>
</dbReference>
<evidence type="ECO:0000313" key="3">
    <source>
        <dbReference type="EMBL" id="TMI81287.1"/>
    </source>
</evidence>
<dbReference type="Proteomes" id="UP000320048">
    <property type="component" value="Unassembled WGS sequence"/>
</dbReference>
<dbReference type="NCBIfam" id="TIGR00696">
    <property type="entry name" value="wecG_tagA_cpsF"/>
    <property type="match status" value="1"/>
</dbReference>
<organism evidence="3 4">
    <name type="scientific">Candidatus Segetimicrobium genomatis</name>
    <dbReference type="NCBI Taxonomy" id="2569760"/>
    <lineage>
        <taxon>Bacteria</taxon>
        <taxon>Bacillati</taxon>
        <taxon>Candidatus Sysuimicrobiota</taxon>
        <taxon>Candidatus Sysuimicrobiia</taxon>
        <taxon>Candidatus Sysuimicrobiales</taxon>
        <taxon>Candidatus Segetimicrobiaceae</taxon>
        <taxon>Candidatus Segetimicrobium</taxon>
    </lineage>
</organism>
<protein>
    <submittedName>
        <fullName evidence="3">WecB/TagA/CpsF family glycosyltransferase</fullName>
    </submittedName>
</protein>
<dbReference type="PANTHER" id="PTHR34136:SF1">
    <property type="entry name" value="UDP-N-ACETYL-D-MANNOSAMINURONIC ACID TRANSFERASE"/>
    <property type="match status" value="1"/>
</dbReference>
<dbReference type="PANTHER" id="PTHR34136">
    <property type="match status" value="1"/>
</dbReference>
<evidence type="ECO:0000313" key="4">
    <source>
        <dbReference type="Proteomes" id="UP000320048"/>
    </source>
</evidence>
<keyword evidence="1" id="KW-0328">Glycosyltransferase</keyword>
<proteinExistence type="predicted"/>
<dbReference type="Pfam" id="PF03808">
    <property type="entry name" value="Glyco_tran_WecG"/>
    <property type="match status" value="1"/>
</dbReference>